<evidence type="ECO:0000313" key="1">
    <source>
        <dbReference type="EMBL" id="DAD90522.1"/>
    </source>
</evidence>
<organism evidence="1">
    <name type="scientific">Myoviridae sp. ctiBE32</name>
    <dbReference type="NCBI Taxonomy" id="2826685"/>
    <lineage>
        <taxon>Viruses</taxon>
        <taxon>Duplodnaviria</taxon>
        <taxon>Heunggongvirae</taxon>
        <taxon>Uroviricota</taxon>
        <taxon>Caudoviricetes</taxon>
    </lineage>
</organism>
<dbReference type="EMBL" id="BK015088">
    <property type="protein sequence ID" value="DAD90522.1"/>
    <property type="molecule type" value="Genomic_DNA"/>
</dbReference>
<name>A0A8S5N8C4_9CAUD</name>
<sequence length="38" mass="4588">MFDIPQQSNVVDSVHYSCEISHLKLHAQYFRLKYQPHQ</sequence>
<reference evidence="1" key="1">
    <citation type="journal article" date="2021" name="Proc. Natl. Acad. Sci. U.S.A.">
        <title>A Catalog of Tens of Thousands of Viruses from Human Metagenomes Reveals Hidden Associations with Chronic Diseases.</title>
        <authorList>
            <person name="Tisza M.J."/>
            <person name="Buck C.B."/>
        </authorList>
    </citation>
    <scope>NUCLEOTIDE SEQUENCE</scope>
    <source>
        <strain evidence="1">CtiBE32</strain>
    </source>
</reference>
<proteinExistence type="predicted"/>
<protein>
    <submittedName>
        <fullName evidence="1">Uncharacterized protein</fullName>
    </submittedName>
</protein>
<accession>A0A8S5N8C4</accession>